<dbReference type="PROSITE" id="PS50871">
    <property type="entry name" value="C1Q"/>
    <property type="match status" value="1"/>
</dbReference>
<feature type="domain" description="C1q" evidence="5">
    <location>
        <begin position="381"/>
        <end position="512"/>
    </location>
</feature>
<dbReference type="PANTHER" id="PTHR22923:SF116">
    <property type="entry name" value="C1Q DOMAIN-CONTAINING PROTEIN"/>
    <property type="match status" value="1"/>
</dbReference>
<dbReference type="Gene3D" id="2.60.120.40">
    <property type="match status" value="1"/>
</dbReference>
<proteinExistence type="predicted"/>
<dbReference type="Pfam" id="PF00386">
    <property type="entry name" value="C1q"/>
    <property type="match status" value="1"/>
</dbReference>
<dbReference type="SUPFAM" id="SSF49842">
    <property type="entry name" value="TNF-like"/>
    <property type="match status" value="1"/>
</dbReference>
<dbReference type="EMBL" id="JBAMIC010000024">
    <property type="protein sequence ID" value="KAK7090110.1"/>
    <property type="molecule type" value="Genomic_DNA"/>
</dbReference>
<reference evidence="6 7" key="1">
    <citation type="submission" date="2024-02" db="EMBL/GenBank/DDBJ databases">
        <title>Chromosome-scale genome assembly of the rough periwinkle Littorina saxatilis.</title>
        <authorList>
            <person name="De Jode A."/>
            <person name="Faria R."/>
            <person name="Formenti G."/>
            <person name="Sims Y."/>
            <person name="Smith T.P."/>
            <person name="Tracey A."/>
            <person name="Wood J.M.D."/>
            <person name="Zagrodzka Z.B."/>
            <person name="Johannesson K."/>
            <person name="Butlin R.K."/>
            <person name="Leder E.H."/>
        </authorList>
    </citation>
    <scope>NUCLEOTIDE SEQUENCE [LARGE SCALE GENOMIC DNA]</scope>
    <source>
        <strain evidence="6">Snail1</strain>
        <tissue evidence="6">Muscle</tissue>
    </source>
</reference>
<evidence type="ECO:0000256" key="2">
    <source>
        <dbReference type="ARBA" id="ARBA00022525"/>
    </source>
</evidence>
<evidence type="ECO:0000259" key="5">
    <source>
        <dbReference type="PROSITE" id="PS50871"/>
    </source>
</evidence>
<organism evidence="6 7">
    <name type="scientific">Littorina saxatilis</name>
    <dbReference type="NCBI Taxonomy" id="31220"/>
    <lineage>
        <taxon>Eukaryota</taxon>
        <taxon>Metazoa</taxon>
        <taxon>Spiralia</taxon>
        <taxon>Lophotrochozoa</taxon>
        <taxon>Mollusca</taxon>
        <taxon>Gastropoda</taxon>
        <taxon>Caenogastropoda</taxon>
        <taxon>Littorinimorpha</taxon>
        <taxon>Littorinoidea</taxon>
        <taxon>Littorinidae</taxon>
        <taxon>Littorina</taxon>
    </lineage>
</organism>
<dbReference type="Gene3D" id="1.10.287.1490">
    <property type="match status" value="1"/>
</dbReference>
<evidence type="ECO:0000313" key="7">
    <source>
        <dbReference type="Proteomes" id="UP001374579"/>
    </source>
</evidence>
<dbReference type="InterPro" id="IPR001073">
    <property type="entry name" value="C1q_dom"/>
</dbReference>
<dbReference type="InterPro" id="IPR008983">
    <property type="entry name" value="Tumour_necrosis_fac-like_dom"/>
</dbReference>
<dbReference type="PANTHER" id="PTHR22923">
    <property type="entry name" value="CEREBELLIN-RELATED"/>
    <property type="match status" value="1"/>
</dbReference>
<gene>
    <name evidence="6" type="ORF">V1264_009953</name>
</gene>
<name>A0AAN9G114_9CAEN</name>
<dbReference type="AlphaFoldDB" id="A0AAN9G114"/>
<dbReference type="GO" id="GO:0005576">
    <property type="term" value="C:extracellular region"/>
    <property type="evidence" value="ECO:0007669"/>
    <property type="project" value="UniProtKB-SubCell"/>
</dbReference>
<dbReference type="Proteomes" id="UP001374579">
    <property type="component" value="Unassembled WGS sequence"/>
</dbReference>
<keyword evidence="3 4" id="KW-0732">Signal</keyword>
<feature type="chain" id="PRO_5042952984" description="C1q domain-containing protein" evidence="4">
    <location>
        <begin position="18"/>
        <end position="512"/>
    </location>
</feature>
<feature type="signal peptide" evidence="4">
    <location>
        <begin position="1"/>
        <end position="17"/>
    </location>
</feature>
<keyword evidence="2" id="KW-0964">Secreted</keyword>
<protein>
    <recommendedName>
        <fullName evidence="5">C1q domain-containing protein</fullName>
    </recommendedName>
</protein>
<comment type="subcellular location">
    <subcellularLocation>
        <location evidence="1">Secreted</location>
    </subcellularLocation>
</comment>
<keyword evidence="7" id="KW-1185">Reference proteome</keyword>
<evidence type="ECO:0000256" key="4">
    <source>
        <dbReference type="SAM" id="SignalP"/>
    </source>
</evidence>
<evidence type="ECO:0000256" key="1">
    <source>
        <dbReference type="ARBA" id="ARBA00004613"/>
    </source>
</evidence>
<accession>A0AAN9G114</accession>
<dbReference type="SMART" id="SM00110">
    <property type="entry name" value="C1Q"/>
    <property type="match status" value="1"/>
</dbReference>
<dbReference type="InterPro" id="IPR050822">
    <property type="entry name" value="Cerebellin_Synaptic_Org"/>
</dbReference>
<evidence type="ECO:0000256" key="3">
    <source>
        <dbReference type="ARBA" id="ARBA00022729"/>
    </source>
</evidence>
<comment type="caution">
    <text evidence="6">The sequence shown here is derived from an EMBL/GenBank/DDBJ whole genome shotgun (WGS) entry which is preliminary data.</text>
</comment>
<evidence type="ECO:0000313" key="6">
    <source>
        <dbReference type="EMBL" id="KAK7090110.1"/>
    </source>
</evidence>
<sequence>MFRFLVIFWLQLAGYSGLQWSERFQDNSGPMEVCSGQNIRLFWNFTLAQDEHVKDMVWTCQPEGNATELLASYVDDIFVPVSEFSGRLSHLQNGGIELSCATILESGNYSVTVNTVDNGDETLYRQTAWVKVVDTPKTQDGQLEVRQEREAVRDDTSDRQWHVHLTCGHFFDLGLPAVDVEWKTPNGETLSSSYFHKGNFHLLLSNPVKGGNYTCSLPSLSPATRCLPPGSALRNDTIYVDEMAARLSIMEARQLQMQDDSQKENLPLHDDIAQLKDETETLRLGLATATLRVRLCSTENARLHAELNSVKNENDQHKGYINALQNTTETLKARLEVVVYSTEDARLQAELNSVKNELGHHKGYINALQNTTETLKARLDTATLRVSFHAKLTSFFTGYGTLTPFTVITNEGDAFSGTTGIFTAPRNGTYFFVASAGTDSSGKYVNMFLRKDGVDVSWARTRQYSSYYTMGSVQATLYLTAGQRVWLHSDASDSHYFSTTTSFTGFLIHADD</sequence>